<sequence>MAEVGGSLVGYAASCPPAQTPFGLRRMYLQHLYVDRKRCFQATAVRADGLG</sequence>
<protein>
    <submittedName>
        <fullName evidence="1">Uncharacterized protein</fullName>
    </submittedName>
</protein>
<dbReference type="Proteomes" id="UP000019666">
    <property type="component" value="Unassembled WGS sequence"/>
</dbReference>
<reference evidence="1 2" key="1">
    <citation type="submission" date="2013-02" db="EMBL/GenBank/DDBJ databases">
        <authorList>
            <person name="Fiebig A."/>
            <person name="Goeker M."/>
            <person name="Klenk H.-P.P."/>
        </authorList>
    </citation>
    <scope>NUCLEOTIDE SEQUENCE [LARGE SCALE GENOMIC DNA]</scope>
    <source>
        <strain evidence="1 2">DSM 19309</strain>
    </source>
</reference>
<evidence type="ECO:0000313" key="2">
    <source>
        <dbReference type="Proteomes" id="UP000019666"/>
    </source>
</evidence>
<dbReference type="AlphaFoldDB" id="A0A017HT06"/>
<dbReference type="EMBL" id="AOSK01000028">
    <property type="protein sequence ID" value="EYD77501.1"/>
    <property type="molecule type" value="Genomic_DNA"/>
</dbReference>
<gene>
    <name evidence="1" type="ORF">Rumeso_00926</name>
</gene>
<organism evidence="1 2">
    <name type="scientific">Rubellimicrobium mesophilum DSM 19309</name>
    <dbReference type="NCBI Taxonomy" id="442562"/>
    <lineage>
        <taxon>Bacteria</taxon>
        <taxon>Pseudomonadati</taxon>
        <taxon>Pseudomonadota</taxon>
        <taxon>Alphaproteobacteria</taxon>
        <taxon>Rhodobacterales</taxon>
        <taxon>Roseobacteraceae</taxon>
        <taxon>Rubellimicrobium</taxon>
    </lineage>
</organism>
<accession>A0A017HT06</accession>
<name>A0A017HT06_9RHOB</name>
<comment type="caution">
    <text evidence="1">The sequence shown here is derived from an EMBL/GenBank/DDBJ whole genome shotgun (WGS) entry which is preliminary data.</text>
</comment>
<proteinExistence type="predicted"/>
<keyword evidence="2" id="KW-1185">Reference proteome</keyword>
<evidence type="ECO:0000313" key="1">
    <source>
        <dbReference type="EMBL" id="EYD77501.1"/>
    </source>
</evidence>
<dbReference type="HOGENOM" id="CLU_3103430_0_0_5"/>